<dbReference type="GO" id="GO:0005783">
    <property type="term" value="C:endoplasmic reticulum"/>
    <property type="evidence" value="ECO:0007669"/>
    <property type="project" value="GOC"/>
</dbReference>
<feature type="transmembrane region" description="Helical" evidence="5">
    <location>
        <begin position="84"/>
        <end position="102"/>
    </location>
</feature>
<dbReference type="EMBL" id="HE806319">
    <property type="protein sequence ID" value="CCH60680.1"/>
    <property type="molecule type" value="Genomic_DNA"/>
</dbReference>
<dbReference type="STRING" id="1071380.I2H2S8"/>
<dbReference type="GeneID" id="14495716"/>
<dbReference type="InterPro" id="IPR004342">
    <property type="entry name" value="EXS_C"/>
</dbReference>
<dbReference type="eggNOG" id="KOG1162">
    <property type="taxonomic scope" value="Eukaryota"/>
</dbReference>
<evidence type="ECO:0000256" key="3">
    <source>
        <dbReference type="ARBA" id="ARBA00022989"/>
    </source>
</evidence>
<name>I2H2S8_HENB6</name>
<evidence type="ECO:0000256" key="4">
    <source>
        <dbReference type="ARBA" id="ARBA00023136"/>
    </source>
</evidence>
<dbReference type="HOGENOM" id="CLU_765368_0_0_1"/>
<protein>
    <recommendedName>
        <fullName evidence="6">EXS domain-containing protein</fullName>
    </recommendedName>
</protein>
<keyword evidence="4 5" id="KW-0472">Membrane</keyword>
<accession>I2H2S8</accession>
<dbReference type="PROSITE" id="PS51380">
    <property type="entry name" value="EXS"/>
    <property type="match status" value="1"/>
</dbReference>
<dbReference type="InParanoid" id="I2H2S8"/>
<dbReference type="FunCoup" id="I2H2S8">
    <property type="interactions" value="62"/>
</dbReference>
<feature type="transmembrane region" description="Helical" evidence="5">
    <location>
        <begin position="24"/>
        <end position="43"/>
    </location>
</feature>
<gene>
    <name evidence="7" type="primary">TBLA0D01720</name>
    <name evidence="7" type="ORF">TBLA_0D01720</name>
</gene>
<reference evidence="7 8" key="1">
    <citation type="journal article" date="2011" name="Proc. Natl. Acad. Sci. U.S.A.">
        <title>Evolutionary erosion of yeast sex chromosomes by mating-type switching accidents.</title>
        <authorList>
            <person name="Gordon J.L."/>
            <person name="Armisen D."/>
            <person name="Proux-Wera E."/>
            <person name="Oheigeartaigh S.S."/>
            <person name="Byrne K.P."/>
            <person name="Wolfe K.H."/>
        </authorList>
    </citation>
    <scope>NUCLEOTIDE SEQUENCE [LARGE SCALE GENOMIC DNA]</scope>
    <source>
        <strain evidence="8">ATCC 34711 / CBS 6284 / DSM 70876 / NBRC 10599 / NRRL Y-10934 / UCD 77-7</strain>
    </source>
</reference>
<dbReference type="OrthoDB" id="2159384at2759"/>
<feature type="transmembrane region" description="Helical" evidence="5">
    <location>
        <begin position="303"/>
        <end position="321"/>
    </location>
</feature>
<dbReference type="PANTHER" id="PTHR10783:SF46">
    <property type="entry name" value="PROTEIN ERD1 HOMOLOG 2"/>
    <property type="match status" value="1"/>
</dbReference>
<organism evidence="7 8">
    <name type="scientific">Henningerozyma blattae (strain ATCC 34711 / CBS 6284 / DSM 70876 / NBRC 10599 / NRRL Y-10934 / UCD 77-7)</name>
    <name type="common">Yeast</name>
    <name type="synonym">Tetrapisispora blattae</name>
    <dbReference type="NCBI Taxonomy" id="1071380"/>
    <lineage>
        <taxon>Eukaryota</taxon>
        <taxon>Fungi</taxon>
        <taxon>Dikarya</taxon>
        <taxon>Ascomycota</taxon>
        <taxon>Saccharomycotina</taxon>
        <taxon>Saccharomycetes</taxon>
        <taxon>Saccharomycetales</taxon>
        <taxon>Saccharomycetaceae</taxon>
        <taxon>Henningerozyma</taxon>
    </lineage>
</organism>
<sequence length="369" mass="43809">MAEETQLQKEAQYVFHLVIPSMRLNILFILASWLWYWILIFLGNYKLDASKVLVTRTPRDIRAPLSHIQMQRYSKNLAVRLTKFVTPIICLTLFLLFIIDEAKLTEALMSKYRPIALGLIVFLNIAPLLEFCTIFWTILQNNDVLIYFAKRLLLIEIGPAHLRNTYIVISDTLTSFSKPIIDFALYLTIFWEFDHFDLFVASIPVLIRIFQCFREFKLKKGKDMTLLFNAMKYGCNIPILISTWYTRIQEDNKMSLNLQRIFMLINSSYTLFWDIKMDWKFKNFYSIRHPSQMKNGLIFQNKIIYQSAIVIDFLIRFWWLWCFLLGNLNGAVICRGELHYLEIIRRAIWIVFKLECEYITNAGEKFGDE</sequence>
<dbReference type="RefSeq" id="XP_004180199.1">
    <property type="nucleotide sequence ID" value="XM_004180151.1"/>
</dbReference>
<feature type="transmembrane region" description="Helical" evidence="5">
    <location>
        <begin position="226"/>
        <end position="245"/>
    </location>
</feature>
<dbReference type="OMA" id="FRRWIWI"/>
<evidence type="ECO:0000313" key="8">
    <source>
        <dbReference type="Proteomes" id="UP000002866"/>
    </source>
</evidence>
<dbReference type="PANTHER" id="PTHR10783">
    <property type="entry name" value="XENOTROPIC AND POLYTROPIC RETROVIRUS RECEPTOR 1-RELATED"/>
    <property type="match status" value="1"/>
</dbReference>
<evidence type="ECO:0000256" key="2">
    <source>
        <dbReference type="ARBA" id="ARBA00022692"/>
    </source>
</evidence>
<dbReference type="GO" id="GO:0016020">
    <property type="term" value="C:membrane"/>
    <property type="evidence" value="ECO:0007669"/>
    <property type="project" value="UniProtKB-SubCell"/>
</dbReference>
<feature type="domain" description="EXS" evidence="6">
    <location>
        <begin position="188"/>
        <end position="369"/>
    </location>
</feature>
<keyword evidence="3 5" id="KW-1133">Transmembrane helix</keyword>
<feature type="transmembrane region" description="Helical" evidence="5">
    <location>
        <begin position="114"/>
        <end position="139"/>
    </location>
</feature>
<dbReference type="KEGG" id="tbl:TBLA_0D01720"/>
<evidence type="ECO:0000259" key="6">
    <source>
        <dbReference type="PROSITE" id="PS51380"/>
    </source>
</evidence>
<dbReference type="AlphaFoldDB" id="I2H2S8"/>
<dbReference type="GO" id="GO:0000301">
    <property type="term" value="P:retrograde transport, vesicle recycling within Golgi"/>
    <property type="evidence" value="ECO:0007669"/>
    <property type="project" value="EnsemblFungi"/>
</dbReference>
<keyword evidence="8" id="KW-1185">Reference proteome</keyword>
<proteinExistence type="predicted"/>
<keyword evidence="2 5" id="KW-0812">Transmembrane</keyword>
<comment type="subcellular location">
    <subcellularLocation>
        <location evidence="1">Membrane</location>
        <topology evidence="1">Multi-pass membrane protein</topology>
    </subcellularLocation>
</comment>
<evidence type="ECO:0000256" key="1">
    <source>
        <dbReference type="ARBA" id="ARBA00004141"/>
    </source>
</evidence>
<dbReference type="Proteomes" id="UP000002866">
    <property type="component" value="Chromosome 4"/>
</dbReference>
<dbReference type="GO" id="GO:0006621">
    <property type="term" value="P:protein retention in ER lumen"/>
    <property type="evidence" value="ECO:0007669"/>
    <property type="project" value="EnsemblFungi"/>
</dbReference>
<evidence type="ECO:0000313" key="7">
    <source>
        <dbReference type="EMBL" id="CCH60680.1"/>
    </source>
</evidence>
<dbReference type="Pfam" id="PF03124">
    <property type="entry name" value="EXS"/>
    <property type="match status" value="1"/>
</dbReference>
<evidence type="ECO:0000256" key="5">
    <source>
        <dbReference type="SAM" id="Phobius"/>
    </source>
</evidence>